<evidence type="ECO:0000256" key="3">
    <source>
        <dbReference type="ARBA" id="ARBA00022723"/>
    </source>
</evidence>
<evidence type="ECO:0000259" key="5">
    <source>
        <dbReference type="Pfam" id="PF01814"/>
    </source>
</evidence>
<keyword evidence="4" id="KW-0408">Iron</keyword>
<evidence type="ECO:0000256" key="2">
    <source>
        <dbReference type="ARBA" id="ARBA00022490"/>
    </source>
</evidence>
<dbReference type="Pfam" id="PF04405">
    <property type="entry name" value="ScdA_N"/>
    <property type="match status" value="1"/>
</dbReference>
<protein>
    <submittedName>
        <fullName evidence="6">Iron-sulfur cluster repair protein YtfE</fullName>
    </submittedName>
</protein>
<dbReference type="Pfam" id="PF01814">
    <property type="entry name" value="Hemerythrin"/>
    <property type="match status" value="1"/>
</dbReference>
<evidence type="ECO:0000256" key="1">
    <source>
        <dbReference type="ARBA" id="ARBA00004496"/>
    </source>
</evidence>
<dbReference type="OrthoDB" id="9797132at2"/>
<evidence type="ECO:0000313" key="6">
    <source>
        <dbReference type="EMBL" id="QGZ32415.1"/>
    </source>
</evidence>
<reference evidence="6 7" key="1">
    <citation type="submission" date="2019-12" db="EMBL/GenBank/DDBJ databases">
        <title>Complete genome sequence of Pseudomonas stutzeri.</title>
        <authorList>
            <person name="Lim S.R."/>
            <person name="Kim J.H."/>
        </authorList>
    </citation>
    <scope>NUCLEOTIDE SEQUENCE [LARGE SCALE GENOMIC DNA]</scope>
    <source>
        <strain evidence="6 7">PM101005</strain>
    </source>
</reference>
<dbReference type="GO" id="GO:0046872">
    <property type="term" value="F:metal ion binding"/>
    <property type="evidence" value="ECO:0007669"/>
    <property type="project" value="UniProtKB-KW"/>
</dbReference>
<dbReference type="CDD" id="cd12108">
    <property type="entry name" value="Hr-like"/>
    <property type="match status" value="1"/>
</dbReference>
<evidence type="ECO:0000256" key="4">
    <source>
        <dbReference type="ARBA" id="ARBA00023004"/>
    </source>
</evidence>
<gene>
    <name evidence="6" type="primary">ytfE</name>
    <name evidence="6" type="ORF">GQA94_21060</name>
</gene>
<feature type="domain" description="Hemerythrin-like" evidence="5">
    <location>
        <begin position="80"/>
        <end position="217"/>
    </location>
</feature>
<dbReference type="GO" id="GO:0005737">
    <property type="term" value="C:cytoplasm"/>
    <property type="evidence" value="ECO:0007669"/>
    <property type="project" value="UniProtKB-SubCell"/>
</dbReference>
<dbReference type="InterPro" id="IPR012312">
    <property type="entry name" value="Hemerythrin-like"/>
</dbReference>
<dbReference type="PANTHER" id="PTHR36438">
    <property type="entry name" value="IRON-SULFUR CLUSTER REPAIR PROTEIN YTFE"/>
    <property type="match status" value="1"/>
</dbReference>
<keyword evidence="2" id="KW-0963">Cytoplasm</keyword>
<name>A0A6I6LV32_STUST</name>
<comment type="subcellular location">
    <subcellularLocation>
        <location evidence="1">Cytoplasm</location>
    </subcellularLocation>
</comment>
<dbReference type="Proteomes" id="UP000438983">
    <property type="component" value="Chromosome"/>
</dbReference>
<accession>A0A6I6LV32</accession>
<dbReference type="PANTHER" id="PTHR36438:SF1">
    <property type="entry name" value="IRON-SULFUR CLUSTER REPAIR PROTEIN YTFE"/>
    <property type="match status" value="1"/>
</dbReference>
<organism evidence="6 7">
    <name type="scientific">Stutzerimonas stutzeri</name>
    <name type="common">Pseudomonas stutzeri</name>
    <dbReference type="NCBI Taxonomy" id="316"/>
    <lineage>
        <taxon>Bacteria</taxon>
        <taxon>Pseudomonadati</taxon>
        <taxon>Pseudomonadota</taxon>
        <taxon>Gammaproteobacteria</taxon>
        <taxon>Pseudomonadales</taxon>
        <taxon>Pseudomonadaceae</taxon>
        <taxon>Stutzerimonas</taxon>
    </lineage>
</organism>
<dbReference type="EMBL" id="CP046902">
    <property type="protein sequence ID" value="QGZ32415.1"/>
    <property type="molecule type" value="Genomic_DNA"/>
</dbReference>
<dbReference type="InterPro" id="IPR019903">
    <property type="entry name" value="RIC_family"/>
</dbReference>
<dbReference type="Gene3D" id="1.20.120.520">
    <property type="entry name" value="nmb1532 protein domain like"/>
    <property type="match status" value="1"/>
</dbReference>
<dbReference type="RefSeq" id="WP_158189841.1">
    <property type="nucleotide sequence ID" value="NZ_CP046902.1"/>
</dbReference>
<dbReference type="NCBIfam" id="NF008221">
    <property type="entry name" value="PRK10992.1"/>
    <property type="match status" value="1"/>
</dbReference>
<evidence type="ECO:0000313" key="7">
    <source>
        <dbReference type="Proteomes" id="UP000438983"/>
    </source>
</evidence>
<dbReference type="NCBIfam" id="TIGR03652">
    <property type="entry name" value="FeS_repair_RIC"/>
    <property type="match status" value="1"/>
</dbReference>
<keyword evidence="3" id="KW-0479">Metal-binding</keyword>
<proteinExistence type="predicted"/>
<dbReference type="AlphaFoldDB" id="A0A6I6LV32"/>
<sequence length="238" mass="26885">MTTALTEQTLGNLACLIPGATRVFRHHKLDFCCGGNTSLREAARQRNLDLKALADELAALSRDPAAEPDWRNAPIGTLIEHILKRFHERHREQLPELIRLANRVEQVHGKTEGCPAGLAEHLWRMQQELESHMLKEEQILFPLLRRDMALPQTQGPIAMMRYEHDQHGAALERLAELTDDITVPAGACNTWRALYRGLEELRDDLMQHIHLENNILFLSASARPSGSEPDRPGAPLAR</sequence>